<sequence length="46" mass="5203">RYHSPSNTKAGIVKLTTIIDTLPLAETSPFRIRRCQLTSLLSNQFN</sequence>
<dbReference type="AlphaFoldDB" id="A0A2K3KUF0"/>
<feature type="non-terminal residue" evidence="1">
    <location>
        <position position="1"/>
    </location>
</feature>
<name>A0A2K3KUF0_TRIPR</name>
<reference evidence="1 2" key="1">
    <citation type="journal article" date="2014" name="Am. J. Bot.">
        <title>Genome assembly and annotation for red clover (Trifolium pratense; Fabaceae).</title>
        <authorList>
            <person name="Istvanek J."/>
            <person name="Jaros M."/>
            <person name="Krenek A."/>
            <person name="Repkova J."/>
        </authorList>
    </citation>
    <scope>NUCLEOTIDE SEQUENCE [LARGE SCALE GENOMIC DNA]</scope>
    <source>
        <strain evidence="2">cv. Tatra</strain>
        <tissue evidence="1">Young leaves</tissue>
    </source>
</reference>
<gene>
    <name evidence="1" type="ORF">L195_g056980</name>
</gene>
<proteinExistence type="predicted"/>
<dbReference type="EMBL" id="ASHM01110479">
    <property type="protein sequence ID" value="PNX69911.1"/>
    <property type="molecule type" value="Genomic_DNA"/>
</dbReference>
<dbReference type="Proteomes" id="UP000236291">
    <property type="component" value="Unassembled WGS sequence"/>
</dbReference>
<reference evidence="1 2" key="2">
    <citation type="journal article" date="2017" name="Front. Plant Sci.">
        <title>Gene Classification and Mining of Molecular Markers Useful in Red Clover (Trifolium pratense) Breeding.</title>
        <authorList>
            <person name="Istvanek J."/>
            <person name="Dluhosova J."/>
            <person name="Dluhos P."/>
            <person name="Patkova L."/>
            <person name="Nedelnik J."/>
            <person name="Repkova J."/>
        </authorList>
    </citation>
    <scope>NUCLEOTIDE SEQUENCE [LARGE SCALE GENOMIC DNA]</scope>
    <source>
        <strain evidence="2">cv. Tatra</strain>
        <tissue evidence="1">Young leaves</tissue>
    </source>
</reference>
<organism evidence="1 2">
    <name type="scientific">Trifolium pratense</name>
    <name type="common">Red clover</name>
    <dbReference type="NCBI Taxonomy" id="57577"/>
    <lineage>
        <taxon>Eukaryota</taxon>
        <taxon>Viridiplantae</taxon>
        <taxon>Streptophyta</taxon>
        <taxon>Embryophyta</taxon>
        <taxon>Tracheophyta</taxon>
        <taxon>Spermatophyta</taxon>
        <taxon>Magnoliopsida</taxon>
        <taxon>eudicotyledons</taxon>
        <taxon>Gunneridae</taxon>
        <taxon>Pentapetalae</taxon>
        <taxon>rosids</taxon>
        <taxon>fabids</taxon>
        <taxon>Fabales</taxon>
        <taxon>Fabaceae</taxon>
        <taxon>Papilionoideae</taxon>
        <taxon>50 kb inversion clade</taxon>
        <taxon>NPAAA clade</taxon>
        <taxon>Hologalegina</taxon>
        <taxon>IRL clade</taxon>
        <taxon>Trifolieae</taxon>
        <taxon>Trifolium</taxon>
    </lineage>
</organism>
<evidence type="ECO:0000313" key="1">
    <source>
        <dbReference type="EMBL" id="PNX69911.1"/>
    </source>
</evidence>
<protein>
    <submittedName>
        <fullName evidence="1">Uncharacterized protein</fullName>
    </submittedName>
</protein>
<evidence type="ECO:0000313" key="2">
    <source>
        <dbReference type="Proteomes" id="UP000236291"/>
    </source>
</evidence>
<comment type="caution">
    <text evidence="1">The sequence shown here is derived from an EMBL/GenBank/DDBJ whole genome shotgun (WGS) entry which is preliminary data.</text>
</comment>
<accession>A0A2K3KUF0</accession>